<gene>
    <name evidence="19" type="primary">murB</name>
    <name evidence="21" type="ordered locus">Desac_0028</name>
</gene>
<dbReference type="HOGENOM" id="CLU_035304_1_1_7"/>
<evidence type="ECO:0000256" key="5">
    <source>
        <dbReference type="ARBA" id="ARBA00012518"/>
    </source>
</evidence>
<sequence>MQSKPQVLELRTDLPSRLRKILLPAAHHILLAPFTTWRIGGAAERLLTPHSIEEAAEMLAAARGEGWPVFFLGRGSNLLIDDAGLPGLTLHLAGSLQWLKFGQNTVMVGAGVYLPRLAATMARRGWTGFEFLIGIPGTVGGAVRLNAGIGAGREISDILKSVTVLTPELELKTLTAGELGLGYRQSHLLNFPRWLVVEVEFHLQAQAPPKELQANLRRIIQQRQAKFPPEKLTCGSVFKNPPQGPPAGWLIDRAGFKGKTIGDAQVSTHHANFIINRGRATAIQVKTLVADIQEAVWKLHNVHLKREVVFLPDDFQG</sequence>
<name>F2NGM0_DESAR</name>
<comment type="catalytic activity">
    <reaction evidence="18 19">
        <text>UDP-N-acetyl-alpha-D-muramate + NADP(+) = UDP-N-acetyl-3-O-(1-carboxyvinyl)-alpha-D-glucosamine + NADPH + H(+)</text>
        <dbReference type="Rhea" id="RHEA:12248"/>
        <dbReference type="ChEBI" id="CHEBI:15378"/>
        <dbReference type="ChEBI" id="CHEBI:57783"/>
        <dbReference type="ChEBI" id="CHEBI:58349"/>
        <dbReference type="ChEBI" id="CHEBI:68483"/>
        <dbReference type="ChEBI" id="CHEBI:70757"/>
        <dbReference type="EC" id="1.3.1.98"/>
    </reaction>
</comment>
<evidence type="ECO:0000256" key="10">
    <source>
        <dbReference type="ARBA" id="ARBA00022827"/>
    </source>
</evidence>
<dbReference type="InterPro" id="IPR003170">
    <property type="entry name" value="MurB"/>
</dbReference>
<evidence type="ECO:0000313" key="22">
    <source>
        <dbReference type="Proteomes" id="UP000000483"/>
    </source>
</evidence>
<dbReference type="InterPro" id="IPR036318">
    <property type="entry name" value="FAD-bd_PCMH-like_sf"/>
</dbReference>
<keyword evidence="22" id="KW-1185">Reference proteome</keyword>
<reference evidence="21 22" key="1">
    <citation type="journal article" date="2011" name="Stand. Genomic Sci.">
        <title>Complete genome sequence of the acetate-degrading sulfate reducer Desulfobacca acetoxidans type strain (ASRB2).</title>
        <authorList>
            <person name="Goker M."/>
            <person name="Teshima H."/>
            <person name="Lapidus A."/>
            <person name="Nolan M."/>
            <person name="Lucas S."/>
            <person name="Hammon N."/>
            <person name="Deshpande S."/>
            <person name="Cheng J.F."/>
            <person name="Tapia R."/>
            <person name="Han C."/>
            <person name="Goodwin L."/>
            <person name="Pitluck S."/>
            <person name="Huntemann M."/>
            <person name="Liolios K."/>
            <person name="Ivanova N."/>
            <person name="Pagani I."/>
            <person name="Mavromatis K."/>
            <person name="Ovchinikova G."/>
            <person name="Pati A."/>
            <person name="Chen A."/>
            <person name="Palaniappan K."/>
            <person name="Land M."/>
            <person name="Hauser L."/>
            <person name="Brambilla E.M."/>
            <person name="Rohde M."/>
            <person name="Spring S."/>
            <person name="Detter J.C."/>
            <person name="Woyke T."/>
            <person name="Bristow J."/>
            <person name="Eisen J.A."/>
            <person name="Markowitz V."/>
            <person name="Hugenholtz P."/>
            <person name="Kyrpides N.C."/>
            <person name="Klenk H.P."/>
        </authorList>
    </citation>
    <scope>NUCLEOTIDE SEQUENCE [LARGE SCALE GENOMIC DNA]</scope>
    <source>
        <strain evidence="22">ATCC 700848 / DSM 11109 / ASRB2</strain>
    </source>
</reference>
<evidence type="ECO:0000259" key="20">
    <source>
        <dbReference type="PROSITE" id="PS51387"/>
    </source>
</evidence>
<evidence type="ECO:0000256" key="6">
    <source>
        <dbReference type="ARBA" id="ARBA00015188"/>
    </source>
</evidence>
<dbReference type="InterPro" id="IPR011601">
    <property type="entry name" value="MurB_C"/>
</dbReference>
<dbReference type="GO" id="GO:0009252">
    <property type="term" value="P:peptidoglycan biosynthetic process"/>
    <property type="evidence" value="ECO:0007669"/>
    <property type="project" value="UniProtKB-UniRule"/>
</dbReference>
<evidence type="ECO:0000313" key="21">
    <source>
        <dbReference type="EMBL" id="AEB07927.1"/>
    </source>
</evidence>
<dbReference type="OrthoDB" id="9804753at2"/>
<proteinExistence type="inferred from homology"/>
<feature type="domain" description="FAD-binding PCMH-type" evidence="20">
    <location>
        <begin position="38"/>
        <end position="206"/>
    </location>
</feature>
<dbReference type="SUPFAM" id="SSF56194">
    <property type="entry name" value="Uridine diphospho-N-Acetylenolpyruvylglucosamine reductase, MurB, C-terminal domain"/>
    <property type="match status" value="1"/>
</dbReference>
<dbReference type="AlphaFoldDB" id="F2NGM0"/>
<dbReference type="InterPro" id="IPR036635">
    <property type="entry name" value="MurB_C_sf"/>
</dbReference>
<dbReference type="Gene3D" id="3.30.43.10">
    <property type="entry name" value="Uridine Diphospho-n-acetylenolpyruvylglucosamine Reductase, domain 2"/>
    <property type="match status" value="1"/>
</dbReference>
<dbReference type="Gene3D" id="3.90.78.10">
    <property type="entry name" value="UDP-N-acetylenolpyruvoylglucosamine reductase, C-terminal domain"/>
    <property type="match status" value="1"/>
</dbReference>
<keyword evidence="11 19" id="KW-0521">NADP</keyword>
<dbReference type="GO" id="GO:0008360">
    <property type="term" value="P:regulation of cell shape"/>
    <property type="evidence" value="ECO:0007669"/>
    <property type="project" value="UniProtKB-KW"/>
</dbReference>
<dbReference type="GO" id="GO:0005829">
    <property type="term" value="C:cytosol"/>
    <property type="evidence" value="ECO:0007669"/>
    <property type="project" value="TreeGrafter"/>
</dbReference>
<dbReference type="KEGG" id="dao:Desac_0028"/>
<evidence type="ECO:0000256" key="15">
    <source>
        <dbReference type="ARBA" id="ARBA00023306"/>
    </source>
</evidence>
<evidence type="ECO:0000256" key="4">
    <source>
        <dbReference type="ARBA" id="ARBA00004752"/>
    </source>
</evidence>
<dbReference type="GO" id="GO:0008762">
    <property type="term" value="F:UDP-N-acetylmuramate dehydrogenase activity"/>
    <property type="evidence" value="ECO:0007669"/>
    <property type="project" value="UniProtKB-UniRule"/>
</dbReference>
<comment type="function">
    <text evidence="2 19">Cell wall formation.</text>
</comment>
<dbReference type="GO" id="GO:0051301">
    <property type="term" value="P:cell division"/>
    <property type="evidence" value="ECO:0007669"/>
    <property type="project" value="UniProtKB-KW"/>
</dbReference>
<dbReference type="GO" id="GO:0071555">
    <property type="term" value="P:cell wall organization"/>
    <property type="evidence" value="ECO:0007669"/>
    <property type="project" value="UniProtKB-KW"/>
</dbReference>
<evidence type="ECO:0000256" key="17">
    <source>
        <dbReference type="ARBA" id="ARBA00031026"/>
    </source>
</evidence>
<dbReference type="InterPro" id="IPR016169">
    <property type="entry name" value="FAD-bd_PCMH_sub2"/>
</dbReference>
<dbReference type="Gene3D" id="3.30.465.10">
    <property type="match status" value="1"/>
</dbReference>
<keyword evidence="9 19" id="KW-0285">Flavoprotein</keyword>
<keyword evidence="16 19" id="KW-0961">Cell wall biogenesis/degradation</keyword>
<evidence type="ECO:0000256" key="8">
    <source>
        <dbReference type="ARBA" id="ARBA00022618"/>
    </source>
</evidence>
<dbReference type="PROSITE" id="PS51387">
    <property type="entry name" value="FAD_PCMH"/>
    <property type="match status" value="1"/>
</dbReference>
<keyword evidence="8 19" id="KW-0132">Cell division</keyword>
<comment type="similarity">
    <text evidence="19">Belongs to the MurB family.</text>
</comment>
<protein>
    <recommendedName>
        <fullName evidence="6 19">UDP-N-acetylenolpyruvoylglucosamine reductase</fullName>
        <ecNumber evidence="5 19">1.3.1.98</ecNumber>
    </recommendedName>
    <alternativeName>
        <fullName evidence="17 19">UDP-N-acetylmuramate dehydrogenase</fullName>
    </alternativeName>
</protein>
<dbReference type="eggNOG" id="COG0812">
    <property type="taxonomic scope" value="Bacteria"/>
</dbReference>
<evidence type="ECO:0000256" key="3">
    <source>
        <dbReference type="ARBA" id="ARBA00004496"/>
    </source>
</evidence>
<dbReference type="InterPro" id="IPR016167">
    <property type="entry name" value="FAD-bd_PCMH_sub1"/>
</dbReference>
<evidence type="ECO:0000256" key="14">
    <source>
        <dbReference type="ARBA" id="ARBA00023002"/>
    </source>
</evidence>
<dbReference type="NCBIfam" id="NF010480">
    <property type="entry name" value="PRK13905.1"/>
    <property type="match status" value="1"/>
</dbReference>
<evidence type="ECO:0000256" key="11">
    <source>
        <dbReference type="ARBA" id="ARBA00022857"/>
    </source>
</evidence>
<organism evidence="21 22">
    <name type="scientific">Desulfobacca acetoxidans (strain ATCC 700848 / DSM 11109 / ASRB2)</name>
    <dbReference type="NCBI Taxonomy" id="880072"/>
    <lineage>
        <taxon>Bacteria</taxon>
        <taxon>Pseudomonadati</taxon>
        <taxon>Thermodesulfobacteriota</taxon>
        <taxon>Desulfobaccia</taxon>
        <taxon>Desulfobaccales</taxon>
        <taxon>Desulfobaccaceae</taxon>
        <taxon>Desulfobacca</taxon>
    </lineage>
</organism>
<dbReference type="NCBIfam" id="TIGR00179">
    <property type="entry name" value="murB"/>
    <property type="match status" value="1"/>
</dbReference>
<dbReference type="PANTHER" id="PTHR21071">
    <property type="entry name" value="UDP-N-ACETYLENOLPYRUVOYLGLUCOSAMINE REDUCTASE"/>
    <property type="match status" value="1"/>
</dbReference>
<keyword evidence="15 19" id="KW-0131">Cell cycle</keyword>
<evidence type="ECO:0000256" key="18">
    <source>
        <dbReference type="ARBA" id="ARBA00048914"/>
    </source>
</evidence>
<feature type="active site" description="Proton donor" evidence="19">
    <location>
        <position position="236"/>
    </location>
</feature>
<dbReference type="Pfam" id="PF02873">
    <property type="entry name" value="MurB_C"/>
    <property type="match status" value="1"/>
</dbReference>
<evidence type="ECO:0000256" key="19">
    <source>
        <dbReference type="HAMAP-Rule" id="MF_00037"/>
    </source>
</evidence>
<keyword evidence="14 19" id="KW-0560">Oxidoreductase</keyword>
<dbReference type="EC" id="1.3.1.98" evidence="5 19"/>
<comment type="pathway">
    <text evidence="4 19">Cell wall biogenesis; peptidoglycan biosynthesis.</text>
</comment>
<comment type="cofactor">
    <cofactor evidence="1 19">
        <name>FAD</name>
        <dbReference type="ChEBI" id="CHEBI:57692"/>
    </cofactor>
</comment>
<keyword evidence="12 19" id="KW-0133">Cell shape</keyword>
<dbReference type="EMBL" id="CP002629">
    <property type="protein sequence ID" value="AEB07927.1"/>
    <property type="molecule type" value="Genomic_DNA"/>
</dbReference>
<dbReference type="InterPro" id="IPR016166">
    <property type="entry name" value="FAD-bd_PCMH"/>
</dbReference>
<dbReference type="PANTHER" id="PTHR21071:SF4">
    <property type="entry name" value="UDP-N-ACETYLENOLPYRUVOYLGLUCOSAMINE REDUCTASE"/>
    <property type="match status" value="1"/>
</dbReference>
<dbReference type="RefSeq" id="WP_013705042.1">
    <property type="nucleotide sequence ID" value="NC_015388.1"/>
</dbReference>
<evidence type="ECO:0000256" key="9">
    <source>
        <dbReference type="ARBA" id="ARBA00022630"/>
    </source>
</evidence>
<keyword evidence="7 19" id="KW-0963">Cytoplasm</keyword>
<evidence type="ECO:0000256" key="16">
    <source>
        <dbReference type="ARBA" id="ARBA00023316"/>
    </source>
</evidence>
<feature type="active site" evidence="19">
    <location>
        <position position="184"/>
    </location>
</feature>
<accession>F2NGM0</accession>
<dbReference type="InterPro" id="IPR006094">
    <property type="entry name" value="Oxid_FAD_bind_N"/>
</dbReference>
<evidence type="ECO:0000256" key="13">
    <source>
        <dbReference type="ARBA" id="ARBA00022984"/>
    </source>
</evidence>
<dbReference type="HAMAP" id="MF_00037">
    <property type="entry name" value="MurB"/>
    <property type="match status" value="1"/>
</dbReference>
<dbReference type="STRING" id="880072.Desac_0028"/>
<feature type="active site" evidence="19">
    <location>
        <position position="307"/>
    </location>
</feature>
<dbReference type="UniPathway" id="UPA00219"/>
<evidence type="ECO:0000256" key="2">
    <source>
        <dbReference type="ARBA" id="ARBA00003921"/>
    </source>
</evidence>
<evidence type="ECO:0000256" key="1">
    <source>
        <dbReference type="ARBA" id="ARBA00001974"/>
    </source>
</evidence>
<evidence type="ECO:0000256" key="12">
    <source>
        <dbReference type="ARBA" id="ARBA00022960"/>
    </source>
</evidence>
<dbReference type="Pfam" id="PF01565">
    <property type="entry name" value="FAD_binding_4"/>
    <property type="match status" value="1"/>
</dbReference>
<dbReference type="GO" id="GO:0071949">
    <property type="term" value="F:FAD binding"/>
    <property type="evidence" value="ECO:0007669"/>
    <property type="project" value="InterPro"/>
</dbReference>
<evidence type="ECO:0000256" key="7">
    <source>
        <dbReference type="ARBA" id="ARBA00022490"/>
    </source>
</evidence>
<dbReference type="SUPFAM" id="SSF56176">
    <property type="entry name" value="FAD-binding/transporter-associated domain-like"/>
    <property type="match status" value="1"/>
</dbReference>
<reference evidence="22" key="2">
    <citation type="submission" date="2011-03" db="EMBL/GenBank/DDBJ databases">
        <title>The complete genome of Desulfobacca acetoxidans DSM 11109.</title>
        <authorList>
            <consortium name="US DOE Joint Genome Institute (JGI-PGF)"/>
            <person name="Lucas S."/>
            <person name="Copeland A."/>
            <person name="Lapidus A."/>
            <person name="Bruce D."/>
            <person name="Goodwin L."/>
            <person name="Pitluck S."/>
            <person name="Peters L."/>
            <person name="Kyrpides N."/>
            <person name="Mavromatis K."/>
            <person name="Ivanova N."/>
            <person name="Ovchinnikova G."/>
            <person name="Teshima H."/>
            <person name="Detter J.C."/>
            <person name="Han C."/>
            <person name="Land M."/>
            <person name="Hauser L."/>
            <person name="Markowitz V."/>
            <person name="Cheng J.-F."/>
            <person name="Hugenholtz P."/>
            <person name="Woyke T."/>
            <person name="Wu D."/>
            <person name="Spring S."/>
            <person name="Schueler E."/>
            <person name="Brambilla E."/>
            <person name="Klenk H.-P."/>
            <person name="Eisen J.A."/>
        </authorList>
    </citation>
    <scope>NUCLEOTIDE SEQUENCE [LARGE SCALE GENOMIC DNA]</scope>
    <source>
        <strain evidence="22">ATCC 700848 / DSM 11109 / ASRB2</strain>
    </source>
</reference>
<dbReference type="Proteomes" id="UP000000483">
    <property type="component" value="Chromosome"/>
</dbReference>
<keyword evidence="10 19" id="KW-0274">FAD</keyword>
<keyword evidence="13 19" id="KW-0573">Peptidoglycan synthesis</keyword>
<comment type="subcellular location">
    <subcellularLocation>
        <location evidence="3 19">Cytoplasm</location>
    </subcellularLocation>
</comment>